<evidence type="ECO:0000256" key="1">
    <source>
        <dbReference type="SAM" id="SignalP"/>
    </source>
</evidence>
<keyword evidence="3" id="KW-1185">Reference proteome</keyword>
<gene>
    <name evidence="2" type="ORF">ROA7023_02602</name>
</gene>
<organism evidence="2 3">
    <name type="scientific">Roseisalinus antarcticus</name>
    <dbReference type="NCBI Taxonomy" id="254357"/>
    <lineage>
        <taxon>Bacteria</taxon>
        <taxon>Pseudomonadati</taxon>
        <taxon>Pseudomonadota</taxon>
        <taxon>Alphaproteobacteria</taxon>
        <taxon>Rhodobacterales</taxon>
        <taxon>Roseobacteraceae</taxon>
        <taxon>Roseisalinus</taxon>
    </lineage>
</organism>
<proteinExistence type="predicted"/>
<keyword evidence="1" id="KW-0732">Signal</keyword>
<sequence length="55" mass="5794">MTRNMLTASAIALATALPAAAQELTIWDWKSGDPVASSYYDAVRAPLPSATRPSS</sequence>
<name>A0A1Y5T9W7_9RHOB</name>
<reference evidence="2 3" key="1">
    <citation type="submission" date="2017-03" db="EMBL/GenBank/DDBJ databases">
        <authorList>
            <person name="Afonso C.L."/>
            <person name="Miller P.J."/>
            <person name="Scott M.A."/>
            <person name="Spackman E."/>
            <person name="Goraichik I."/>
            <person name="Dimitrov K.M."/>
            <person name="Suarez D.L."/>
            <person name="Swayne D.E."/>
        </authorList>
    </citation>
    <scope>NUCLEOTIDE SEQUENCE [LARGE SCALE GENOMIC DNA]</scope>
    <source>
        <strain evidence="2 3">CECT 7023</strain>
    </source>
</reference>
<accession>A0A1Y5T9W7</accession>
<dbReference type="EMBL" id="FWFZ01000012">
    <property type="protein sequence ID" value="SLN57328.1"/>
    <property type="molecule type" value="Genomic_DNA"/>
</dbReference>
<feature type="chain" id="PRO_5013164785" evidence="1">
    <location>
        <begin position="22"/>
        <end position="55"/>
    </location>
</feature>
<evidence type="ECO:0000313" key="2">
    <source>
        <dbReference type="EMBL" id="SLN57328.1"/>
    </source>
</evidence>
<dbReference type="Proteomes" id="UP000193900">
    <property type="component" value="Unassembled WGS sequence"/>
</dbReference>
<dbReference type="AlphaFoldDB" id="A0A1Y5T9W7"/>
<evidence type="ECO:0000313" key="3">
    <source>
        <dbReference type="Proteomes" id="UP000193900"/>
    </source>
</evidence>
<feature type="signal peptide" evidence="1">
    <location>
        <begin position="1"/>
        <end position="21"/>
    </location>
</feature>
<protein>
    <submittedName>
        <fullName evidence="2">Uncharacterized protein</fullName>
    </submittedName>
</protein>
<dbReference type="RefSeq" id="WP_200812509.1">
    <property type="nucleotide sequence ID" value="NZ_FWFZ01000012.1"/>
</dbReference>